<feature type="transmembrane region" description="Helical" evidence="5">
    <location>
        <begin position="349"/>
        <end position="367"/>
    </location>
</feature>
<feature type="transmembrane region" description="Helical" evidence="5">
    <location>
        <begin position="20"/>
        <end position="42"/>
    </location>
</feature>
<protein>
    <submittedName>
        <fullName evidence="7">ABC transporter permease</fullName>
    </submittedName>
</protein>
<dbReference type="Pfam" id="PF12698">
    <property type="entry name" value="ABC2_membrane_3"/>
    <property type="match status" value="1"/>
</dbReference>
<evidence type="ECO:0000313" key="7">
    <source>
        <dbReference type="EMBL" id="MBC5639522.1"/>
    </source>
</evidence>
<dbReference type="AlphaFoldDB" id="A0A8I0DNJ5"/>
<dbReference type="InterPro" id="IPR013525">
    <property type="entry name" value="ABC2_TM"/>
</dbReference>
<dbReference type="PANTHER" id="PTHR43471">
    <property type="entry name" value="ABC TRANSPORTER PERMEASE"/>
    <property type="match status" value="1"/>
</dbReference>
<feature type="transmembrane region" description="Helical" evidence="5">
    <location>
        <begin position="317"/>
        <end position="337"/>
    </location>
</feature>
<comment type="caution">
    <text evidence="7">The sequence shown here is derived from an EMBL/GenBank/DDBJ whole genome shotgun (WGS) entry which is preliminary data.</text>
</comment>
<reference evidence="7" key="1">
    <citation type="submission" date="2020-08" db="EMBL/GenBank/DDBJ databases">
        <title>Genome public.</title>
        <authorList>
            <person name="Liu C."/>
            <person name="Sun Q."/>
        </authorList>
    </citation>
    <scope>NUCLEOTIDE SEQUENCE</scope>
    <source>
        <strain evidence="7">NSJ-42</strain>
    </source>
</reference>
<name>A0A8I0DNJ5_9CLOT</name>
<dbReference type="RefSeq" id="WP_186834772.1">
    <property type="nucleotide sequence ID" value="NZ_JACOOQ010000004.1"/>
</dbReference>
<feature type="transmembrane region" description="Helical" evidence="5">
    <location>
        <begin position="275"/>
        <end position="297"/>
    </location>
</feature>
<keyword evidence="2 5" id="KW-0812">Transmembrane</keyword>
<keyword evidence="8" id="KW-1185">Reference proteome</keyword>
<feature type="transmembrane region" description="Helical" evidence="5">
    <location>
        <begin position="189"/>
        <end position="214"/>
    </location>
</feature>
<organism evidence="7 8">
    <name type="scientific">Clostridium lentum</name>
    <dbReference type="NCBI Taxonomy" id="2763037"/>
    <lineage>
        <taxon>Bacteria</taxon>
        <taxon>Bacillati</taxon>
        <taxon>Bacillota</taxon>
        <taxon>Clostridia</taxon>
        <taxon>Eubacteriales</taxon>
        <taxon>Clostridiaceae</taxon>
        <taxon>Clostridium</taxon>
    </lineage>
</organism>
<gene>
    <name evidence="7" type="ORF">H8R92_03580</name>
</gene>
<dbReference type="GO" id="GO:0140359">
    <property type="term" value="F:ABC-type transporter activity"/>
    <property type="evidence" value="ECO:0007669"/>
    <property type="project" value="InterPro"/>
</dbReference>
<dbReference type="GO" id="GO:0016020">
    <property type="term" value="C:membrane"/>
    <property type="evidence" value="ECO:0007669"/>
    <property type="project" value="UniProtKB-SubCell"/>
</dbReference>
<sequence>MNNFFKVVGFELNNYFKSKAYILTTVLITAFLIVGICLPSMVDLSGIIPQLATEEKAEEDEKAKSEEDKSKYAIYDENNIIDMEYLKSFYPNSEWQTASSNDELEKLVKDGQVEGGFEVESLTKYTYFVKNKGLHDSEQAVFDQALGYMYKQQAISEKGLDFNEIDAIYNMPIESNVNVLGKDSSENYFYAYILVFILYFMIIMYGQLIATSVASEKSSRAMEVLVTSTSTNSLIFGKVIAGTIASVIQVGVMLGGGVITYKITGAAWNGMLDNFLAIPANILLTFSVFGFVGYIFYSFIYAALGALVSKTEDIGKSIGSINFIFMIGFFIAIFGLMNPDNTIVKVASYVPFTSCMTIVTRVALGSISIVEMVISAIILIVSTLLVGVLASKIYRMGTLRYGNPIKLTHAIKSLRKKED</sequence>
<evidence type="ECO:0000256" key="5">
    <source>
        <dbReference type="SAM" id="Phobius"/>
    </source>
</evidence>
<dbReference type="PANTHER" id="PTHR43471:SF3">
    <property type="entry name" value="ABC TRANSPORTER PERMEASE PROTEIN NATB"/>
    <property type="match status" value="1"/>
</dbReference>
<proteinExistence type="predicted"/>
<keyword evidence="3 5" id="KW-1133">Transmembrane helix</keyword>
<dbReference type="Proteomes" id="UP000662088">
    <property type="component" value="Unassembled WGS sequence"/>
</dbReference>
<comment type="subcellular location">
    <subcellularLocation>
        <location evidence="1">Membrane</location>
        <topology evidence="1">Multi-pass membrane protein</topology>
    </subcellularLocation>
</comment>
<evidence type="ECO:0000256" key="3">
    <source>
        <dbReference type="ARBA" id="ARBA00022989"/>
    </source>
</evidence>
<accession>A0A8I0DNJ5</accession>
<feature type="transmembrane region" description="Helical" evidence="5">
    <location>
        <begin position="373"/>
        <end position="390"/>
    </location>
</feature>
<evidence type="ECO:0000256" key="4">
    <source>
        <dbReference type="ARBA" id="ARBA00023136"/>
    </source>
</evidence>
<evidence type="ECO:0000259" key="6">
    <source>
        <dbReference type="Pfam" id="PF12698"/>
    </source>
</evidence>
<evidence type="ECO:0000256" key="1">
    <source>
        <dbReference type="ARBA" id="ARBA00004141"/>
    </source>
</evidence>
<evidence type="ECO:0000313" key="8">
    <source>
        <dbReference type="Proteomes" id="UP000662088"/>
    </source>
</evidence>
<keyword evidence="4 5" id="KW-0472">Membrane</keyword>
<evidence type="ECO:0000256" key="2">
    <source>
        <dbReference type="ARBA" id="ARBA00022692"/>
    </source>
</evidence>
<feature type="domain" description="ABC-2 type transporter transmembrane" evidence="6">
    <location>
        <begin position="19"/>
        <end position="391"/>
    </location>
</feature>
<dbReference type="EMBL" id="JACOOQ010000004">
    <property type="protein sequence ID" value="MBC5639522.1"/>
    <property type="molecule type" value="Genomic_DNA"/>
</dbReference>
<feature type="transmembrane region" description="Helical" evidence="5">
    <location>
        <begin position="234"/>
        <end position="263"/>
    </location>
</feature>